<dbReference type="RefSeq" id="WP_086898991.1">
    <property type="nucleotide sequence ID" value="NZ_CP021358.1"/>
</dbReference>
<name>A0A240UKS4_9GAMM</name>
<dbReference type="GO" id="GO:0016787">
    <property type="term" value="F:hydrolase activity"/>
    <property type="evidence" value="ECO:0007669"/>
    <property type="project" value="UniProtKB-KW"/>
</dbReference>
<dbReference type="PRINTS" id="PR00412">
    <property type="entry name" value="EPOXHYDRLASE"/>
</dbReference>
<dbReference type="InterPro" id="IPR000073">
    <property type="entry name" value="AB_hydrolase_1"/>
</dbReference>
<dbReference type="Gene3D" id="3.40.50.1820">
    <property type="entry name" value="alpha/beta hydrolase"/>
    <property type="match status" value="1"/>
</dbReference>
<keyword evidence="2" id="KW-1185">Reference proteome</keyword>
<organism evidence="1 2">
    <name type="scientific">Kushneria marisflavi</name>
    <dbReference type="NCBI Taxonomy" id="157779"/>
    <lineage>
        <taxon>Bacteria</taxon>
        <taxon>Pseudomonadati</taxon>
        <taxon>Pseudomonadota</taxon>
        <taxon>Gammaproteobacteria</taxon>
        <taxon>Oceanospirillales</taxon>
        <taxon>Halomonadaceae</taxon>
        <taxon>Kushneria</taxon>
    </lineage>
</organism>
<dbReference type="InterPro" id="IPR029058">
    <property type="entry name" value="AB_hydrolase_fold"/>
</dbReference>
<gene>
    <name evidence="1" type="ORF">B9H00_00430</name>
</gene>
<sequence>MSIELHYVDSGAPEQAETSPLVVLHGLFGSADNWRSHIKHWRQTRRVVAMDLRNHGRSPHAPGMHYEDMAADVLGVLDRLDIRQCDLLGHSMGGKVAMTLARRHPERIARLIVADIAPVAYEHGHNDVFQAHRLVEDALPESRKEADDAMAEAVDDRTTRQFLATNLVRDDQGILGWRVGLDFIEEGYSDIVAPPGGDTPYKGPTLVLRGERSSYITDDALLVIAEIMPESRVDTISGAGHWLHAEQPEAFLKAIDTFLKDQSKKG</sequence>
<protein>
    <submittedName>
        <fullName evidence="1">Alpha/beta hydrolase</fullName>
    </submittedName>
</protein>
<proteinExistence type="predicted"/>
<evidence type="ECO:0000313" key="1">
    <source>
        <dbReference type="EMBL" id="ART61715.1"/>
    </source>
</evidence>
<dbReference type="PANTHER" id="PTHR46118">
    <property type="entry name" value="PROTEIN ABHD11"/>
    <property type="match status" value="1"/>
</dbReference>
<dbReference type="AlphaFoldDB" id="A0A240UKS4"/>
<dbReference type="KEGG" id="kma:B9H00_00430"/>
<dbReference type="OrthoDB" id="9808398at2"/>
<dbReference type="PRINTS" id="PR00111">
    <property type="entry name" value="ABHYDROLASE"/>
</dbReference>
<dbReference type="EMBL" id="CP021358">
    <property type="protein sequence ID" value="ART61715.1"/>
    <property type="molecule type" value="Genomic_DNA"/>
</dbReference>
<keyword evidence="1" id="KW-0378">Hydrolase</keyword>
<dbReference type="Pfam" id="PF00561">
    <property type="entry name" value="Abhydrolase_1"/>
    <property type="match status" value="1"/>
</dbReference>
<reference evidence="1 2" key="1">
    <citation type="submission" date="2017-05" db="EMBL/GenBank/DDBJ databases">
        <authorList>
            <person name="Song R."/>
            <person name="Chenine A.L."/>
            <person name="Ruprecht R.M."/>
        </authorList>
    </citation>
    <scope>NUCLEOTIDE SEQUENCE [LARGE SCALE GENOMIC DNA]</scope>
    <source>
        <strain evidence="1">SW32</strain>
    </source>
</reference>
<dbReference type="PANTHER" id="PTHR46118:SF4">
    <property type="entry name" value="PROTEIN ABHD11"/>
    <property type="match status" value="1"/>
</dbReference>
<evidence type="ECO:0000313" key="2">
    <source>
        <dbReference type="Proteomes" id="UP000194457"/>
    </source>
</evidence>
<dbReference type="Proteomes" id="UP000194457">
    <property type="component" value="Chromosome"/>
</dbReference>
<dbReference type="SUPFAM" id="SSF53474">
    <property type="entry name" value="alpha/beta-Hydrolases"/>
    <property type="match status" value="1"/>
</dbReference>
<accession>A0A240UKS4</accession>
<dbReference type="InterPro" id="IPR000639">
    <property type="entry name" value="Epox_hydrolase-like"/>
</dbReference>